<dbReference type="OrthoDB" id="2110614at2"/>
<protein>
    <recommendedName>
        <fullName evidence="3">DUF4276 family protein</fullName>
    </recommendedName>
</protein>
<dbReference type="EMBL" id="VTOY01000002">
    <property type="protein sequence ID" value="TYZ24136.1"/>
    <property type="molecule type" value="Genomic_DNA"/>
</dbReference>
<evidence type="ECO:0000313" key="2">
    <source>
        <dbReference type="Proteomes" id="UP000323646"/>
    </source>
</evidence>
<gene>
    <name evidence="1" type="ORF">FZ040_05315</name>
</gene>
<proteinExistence type="predicted"/>
<dbReference type="Proteomes" id="UP000323646">
    <property type="component" value="Unassembled WGS sequence"/>
</dbReference>
<evidence type="ECO:0000313" key="1">
    <source>
        <dbReference type="EMBL" id="TYZ24136.1"/>
    </source>
</evidence>
<keyword evidence="2" id="KW-1185">Reference proteome</keyword>
<organism evidence="1 2">
    <name type="scientific">Selenomonas ruminis</name>
    <dbReference type="NCBI Taxonomy" id="2593411"/>
    <lineage>
        <taxon>Bacteria</taxon>
        <taxon>Bacillati</taxon>
        <taxon>Bacillota</taxon>
        <taxon>Negativicutes</taxon>
        <taxon>Selenomonadales</taxon>
        <taxon>Selenomonadaceae</taxon>
        <taxon>Selenomonas</taxon>
    </lineage>
</organism>
<reference evidence="1 2" key="1">
    <citation type="submission" date="2019-08" db="EMBL/GenBank/DDBJ databases">
        <title>Selenomonas sp. mPRGC5 and Selenomonas sp. mPRGC8 isolated from ruminal fluid of dairy goat (Capra hircus).</title>
        <authorList>
            <person name="Poothong S."/>
            <person name="Nuengjamnong C."/>
            <person name="Tanasupawat S."/>
        </authorList>
    </citation>
    <scope>NUCLEOTIDE SEQUENCE [LARGE SCALE GENOMIC DNA]</scope>
    <source>
        <strain evidence="2">mPRGC5</strain>
    </source>
</reference>
<dbReference type="RefSeq" id="WP_149171040.1">
    <property type="nucleotide sequence ID" value="NZ_VTOY01000002.1"/>
</dbReference>
<evidence type="ECO:0008006" key="3">
    <source>
        <dbReference type="Google" id="ProtNLM"/>
    </source>
</evidence>
<accession>A0A5D6W8H0</accession>
<sequence length="235" mass="27242">MSDVTNKAVLFLVEGDTDELSLGEIIKKYLAPKKEFFQVIGTDITSAYDIKPDNIIDEINSQIHDKLDEIKLFESDVLAVIHLVDMDGAYVTKDFIKEMKPCSKWIYQDFAIIGDSIEKVVSRNKHKIENLNRLLVTKLVGKFYTIPYKVFYFSCNLEHVLHNNPNVDDRDKRDKAEEFADKYCDDVEGFVKFISQSDFSVAGSWQETWDFIKERNNSLKRYTNFGLFFKEGVMG</sequence>
<dbReference type="AlphaFoldDB" id="A0A5D6W8H0"/>
<name>A0A5D6W8H0_9FIRM</name>
<comment type="caution">
    <text evidence="1">The sequence shown here is derived from an EMBL/GenBank/DDBJ whole genome shotgun (WGS) entry which is preliminary data.</text>
</comment>